<evidence type="ECO:0000256" key="2">
    <source>
        <dbReference type="PROSITE-ProRule" id="PRU00285"/>
    </source>
</evidence>
<dbReference type="AlphaFoldDB" id="A0AAV9JEJ9"/>
<evidence type="ECO:0000256" key="1">
    <source>
        <dbReference type="ARBA" id="ARBA00023016"/>
    </source>
</evidence>
<evidence type="ECO:0000256" key="3">
    <source>
        <dbReference type="RuleBase" id="RU003616"/>
    </source>
</evidence>
<gene>
    <name evidence="6" type="ORF">LTR36_005759</name>
</gene>
<dbReference type="Gene3D" id="2.60.40.790">
    <property type="match status" value="1"/>
</dbReference>
<sequence length="208" mass="23242">MAGYPVFEYNDMLQPLQFVDHPQQRLHQHQSLLNILAHKTPDQRHIPNRPDVDVSDMGGHYLLELEVPGVKDPDAISCQFTSWRCLVVTGTTTRGWHHQQQAKENGTGEDTNGFAKLTRQITGDLAKTKTAEEAAAKKAEAEASLLPELINAERRIGAFRRQFNFPEDVDMEKLTAKLDAGLLSIHLPKRHHSAPKGSGKVKIQGPMI</sequence>
<evidence type="ECO:0000313" key="6">
    <source>
        <dbReference type="EMBL" id="KAK4543209.1"/>
    </source>
</evidence>
<dbReference type="InterPro" id="IPR002068">
    <property type="entry name" value="A-crystallin/Hsp20_dom"/>
</dbReference>
<comment type="caution">
    <text evidence="6">The sequence shown here is derived from an EMBL/GenBank/DDBJ whole genome shotgun (WGS) entry which is preliminary data.</text>
</comment>
<keyword evidence="1" id="KW-0346">Stress response</keyword>
<organism evidence="6 7">
    <name type="scientific">Oleoguttula mirabilis</name>
    <dbReference type="NCBI Taxonomy" id="1507867"/>
    <lineage>
        <taxon>Eukaryota</taxon>
        <taxon>Fungi</taxon>
        <taxon>Dikarya</taxon>
        <taxon>Ascomycota</taxon>
        <taxon>Pezizomycotina</taxon>
        <taxon>Dothideomycetes</taxon>
        <taxon>Dothideomycetidae</taxon>
        <taxon>Mycosphaerellales</taxon>
        <taxon>Teratosphaeriaceae</taxon>
        <taxon>Oleoguttula</taxon>
    </lineage>
</organism>
<evidence type="ECO:0000313" key="7">
    <source>
        <dbReference type="Proteomes" id="UP001324427"/>
    </source>
</evidence>
<evidence type="ECO:0000259" key="5">
    <source>
        <dbReference type="PROSITE" id="PS01031"/>
    </source>
</evidence>
<reference evidence="6 7" key="1">
    <citation type="submission" date="2021-11" db="EMBL/GenBank/DDBJ databases">
        <title>Black yeast isolated from Biological Soil Crust.</title>
        <authorList>
            <person name="Kurbessoian T."/>
        </authorList>
    </citation>
    <scope>NUCLEOTIDE SEQUENCE [LARGE SCALE GENOMIC DNA]</scope>
    <source>
        <strain evidence="6 7">CCFEE 5522</strain>
    </source>
</reference>
<feature type="domain" description="SHSP" evidence="5">
    <location>
        <begin position="43"/>
        <end position="204"/>
    </location>
</feature>
<protein>
    <recommendedName>
        <fullName evidence="5">SHSP domain-containing protein</fullName>
    </recommendedName>
</protein>
<dbReference type="Proteomes" id="UP001324427">
    <property type="component" value="Unassembled WGS sequence"/>
</dbReference>
<dbReference type="PANTHER" id="PTHR11527">
    <property type="entry name" value="HEAT-SHOCK PROTEIN 20 FAMILY MEMBER"/>
    <property type="match status" value="1"/>
</dbReference>
<accession>A0AAV9JEJ9</accession>
<proteinExistence type="inferred from homology"/>
<dbReference type="EMBL" id="JAVFHQ010000034">
    <property type="protein sequence ID" value="KAK4543209.1"/>
    <property type="molecule type" value="Genomic_DNA"/>
</dbReference>
<dbReference type="InterPro" id="IPR031107">
    <property type="entry name" value="Small_HSP"/>
</dbReference>
<dbReference type="PROSITE" id="PS01031">
    <property type="entry name" value="SHSP"/>
    <property type="match status" value="1"/>
</dbReference>
<name>A0AAV9JEJ9_9PEZI</name>
<dbReference type="CDD" id="cd06464">
    <property type="entry name" value="ACD_sHsps-like"/>
    <property type="match status" value="1"/>
</dbReference>
<comment type="similarity">
    <text evidence="2 3">Belongs to the small heat shock protein (HSP20) family.</text>
</comment>
<keyword evidence="7" id="KW-1185">Reference proteome</keyword>
<dbReference type="InterPro" id="IPR008978">
    <property type="entry name" value="HSP20-like_chaperone"/>
</dbReference>
<evidence type="ECO:0000256" key="4">
    <source>
        <dbReference type="SAM" id="MobiDB-lite"/>
    </source>
</evidence>
<dbReference type="SUPFAM" id="SSF49764">
    <property type="entry name" value="HSP20-like chaperones"/>
    <property type="match status" value="1"/>
</dbReference>
<feature type="region of interest" description="Disordered" evidence="4">
    <location>
        <begin position="189"/>
        <end position="208"/>
    </location>
</feature>
<dbReference type="Pfam" id="PF00011">
    <property type="entry name" value="HSP20"/>
    <property type="match status" value="1"/>
</dbReference>